<reference evidence="1" key="1">
    <citation type="journal article" date="2016" name="Biosci. Biotechnol. Biochem.">
        <title>Bioconversion of AHX to AOH by resting cells of Burkholderia contaminans CH-1.</title>
        <authorList>
            <person name="Choi J.H."/>
            <person name="Kikuchi A."/>
            <person name="Pumkaeo P."/>
            <person name="Hirai H."/>
            <person name="Tokuyama S."/>
            <person name="Kawagishi H."/>
        </authorList>
    </citation>
    <scope>NUCLEOTIDE SEQUENCE</scope>
    <source>
        <strain evidence="1">CH-1</strain>
    </source>
</reference>
<evidence type="ECO:0000313" key="1">
    <source>
        <dbReference type="EMBL" id="BBA38376.1"/>
    </source>
</evidence>
<reference evidence="1" key="2">
    <citation type="journal article" date="2017" name="Genome Announc.">
        <title>High-Quality Draft Genome Sequence of Burkholderia contaminans CH-1, a Gram-Negative Bacterium That Metabolizes 2-Azahypoxanthine, a Plant Growth-Regulating Compound.</title>
        <authorList>
            <person name="Choi J.-H."/>
            <person name="Sugiura H."/>
            <person name="Moriuchi R."/>
            <person name="Kawagishi H."/>
            <person name="Dohra H."/>
        </authorList>
    </citation>
    <scope>NUCLEOTIDE SEQUENCE</scope>
    <source>
        <strain evidence="1">CH-1</strain>
    </source>
</reference>
<dbReference type="AlphaFoldDB" id="A0A286P6C1"/>
<sequence>MLARPDGVVARASDDASNVDEATHAAAMVRHTLRQALNATARRMRNQVYIPDRYTCMRAIDGAPDLIECSRHPPCRHLPN</sequence>
<gene>
    <name evidence="1" type="ORF">BCCH1_07940</name>
</gene>
<protein>
    <submittedName>
        <fullName evidence="1">Uncharacterized protein</fullName>
    </submittedName>
</protein>
<name>A0A286P6C1_9BURK</name>
<proteinExistence type="predicted"/>
<accession>A0A286P6C1</accession>
<dbReference type="EMBL" id="AP018357">
    <property type="protein sequence ID" value="BBA38376.1"/>
    <property type="molecule type" value="Genomic_DNA"/>
</dbReference>
<organism evidence="1">
    <name type="scientific">Burkholderia contaminans</name>
    <dbReference type="NCBI Taxonomy" id="488447"/>
    <lineage>
        <taxon>Bacteria</taxon>
        <taxon>Pseudomonadati</taxon>
        <taxon>Pseudomonadota</taxon>
        <taxon>Betaproteobacteria</taxon>
        <taxon>Burkholderiales</taxon>
        <taxon>Burkholderiaceae</taxon>
        <taxon>Burkholderia</taxon>
        <taxon>Burkholderia cepacia complex</taxon>
    </lineage>
</organism>